<keyword evidence="3" id="KW-1185">Reference proteome</keyword>
<feature type="transmembrane region" description="Helical" evidence="1">
    <location>
        <begin position="68"/>
        <end position="88"/>
    </location>
</feature>
<feature type="transmembrane region" description="Helical" evidence="1">
    <location>
        <begin position="100"/>
        <end position="119"/>
    </location>
</feature>
<organism evidence="2 3">
    <name type="scientific">Terribacillus halophilus</name>
    <dbReference type="NCBI Taxonomy" id="361279"/>
    <lineage>
        <taxon>Bacteria</taxon>
        <taxon>Bacillati</taxon>
        <taxon>Bacillota</taxon>
        <taxon>Bacilli</taxon>
        <taxon>Bacillales</taxon>
        <taxon>Bacillaceae</taxon>
        <taxon>Terribacillus</taxon>
    </lineage>
</organism>
<dbReference type="AlphaFoldDB" id="A0A1G6SJB3"/>
<proteinExistence type="predicted"/>
<evidence type="ECO:0000313" key="2">
    <source>
        <dbReference type="EMBL" id="SDD16741.1"/>
    </source>
</evidence>
<feature type="transmembrane region" description="Helical" evidence="1">
    <location>
        <begin position="7"/>
        <end position="30"/>
    </location>
</feature>
<dbReference type="EMBL" id="FMZB01000007">
    <property type="protein sequence ID" value="SDD16741.1"/>
    <property type="molecule type" value="Genomic_DNA"/>
</dbReference>
<dbReference type="NCBIfam" id="TIGR04086">
    <property type="entry name" value="TIGR04086_membr"/>
    <property type="match status" value="1"/>
</dbReference>
<dbReference type="Pfam" id="PF12670">
    <property type="entry name" value="DUF3792"/>
    <property type="match status" value="1"/>
</dbReference>
<keyword evidence="1" id="KW-1133">Transmembrane helix</keyword>
<name>A0A1G6SJB3_9BACI</name>
<evidence type="ECO:0000256" key="1">
    <source>
        <dbReference type="SAM" id="Phobius"/>
    </source>
</evidence>
<reference evidence="3" key="1">
    <citation type="submission" date="2016-10" db="EMBL/GenBank/DDBJ databases">
        <authorList>
            <person name="Varghese N."/>
            <person name="Submissions S."/>
        </authorList>
    </citation>
    <scope>NUCLEOTIDE SEQUENCE [LARGE SCALE GENOMIC DNA]</scope>
    <source>
        <strain evidence="3">DSM 21620</strain>
    </source>
</reference>
<evidence type="ECO:0000313" key="3">
    <source>
        <dbReference type="Proteomes" id="UP000198666"/>
    </source>
</evidence>
<dbReference type="InterPro" id="IPR023804">
    <property type="entry name" value="DUF3792_TM"/>
</dbReference>
<feature type="transmembrane region" description="Helical" evidence="1">
    <location>
        <begin position="42"/>
        <end position="61"/>
    </location>
</feature>
<keyword evidence="1" id="KW-0472">Membrane</keyword>
<gene>
    <name evidence="2" type="ORF">SAMN05421663_107133</name>
</gene>
<accession>A0A1G6SJB3</accession>
<sequence>MKKNVQAILYGWITVFALLLFISFTLALLLRFTEFGEGMLDWTTLGAGILSLFIGGLIAGVKGEDKGWLLGGMTAIGFSLFILLYQYLGYQVGFSGTQLLTHGGFLVASLAGGMIGVNIKTST</sequence>
<dbReference type="OrthoDB" id="2988991at2"/>
<protein>
    <submittedName>
        <fullName evidence="2">Putative membrane protein, TIGR04086 family</fullName>
    </submittedName>
</protein>
<dbReference type="RefSeq" id="WP_093727745.1">
    <property type="nucleotide sequence ID" value="NZ_FMZB01000007.1"/>
</dbReference>
<keyword evidence="1" id="KW-0812">Transmembrane</keyword>
<dbReference type="STRING" id="361279.SAMN05421663_107133"/>
<dbReference type="Proteomes" id="UP000198666">
    <property type="component" value="Unassembled WGS sequence"/>
</dbReference>